<keyword evidence="3" id="KW-0238">DNA-binding</keyword>
<dbReference type="PROSITE" id="PS50066">
    <property type="entry name" value="MADS_BOX_2"/>
    <property type="match status" value="1"/>
</dbReference>
<dbReference type="InterPro" id="IPR002100">
    <property type="entry name" value="TF_MADSbox"/>
</dbReference>
<dbReference type="InterPro" id="IPR036879">
    <property type="entry name" value="TF_MADSbox_sf"/>
</dbReference>
<name>X2FB33_9ASPA</name>
<sequence>MGRAKRQMKRIEKKINRQVTFSKRRNGLIKKAFELSVLCDIDVALLMFSPSGRLTQFSGHRSPGDANKNDEEIILQEYISKCHQQLEMYEECLKYLNVGSGSTTSACTSLTDLQPCENYFMNSLARVTDTKVQVQLQKGEMSKTVQDFGDKLIGSTSPKYQIQSPSKINSNQDHQIVHTSDSIMPIRNEAMINSCTTQINRQAGDEKWLADHSIDYMFQKGCMSENMCQQDYLSEVIWQQKLDDLRLLSSQIHLTPCSQQIEISNAFRNEQVQLLSEINYNQDHPMVQTSDPLMPISPNRSTSRR</sequence>
<dbReference type="SMART" id="SM00432">
    <property type="entry name" value="MADS"/>
    <property type="match status" value="1"/>
</dbReference>
<keyword evidence="5" id="KW-0539">Nucleus</keyword>
<organism evidence="8">
    <name type="scientific">Erycina pusilla</name>
    <dbReference type="NCBI Taxonomy" id="154679"/>
    <lineage>
        <taxon>Eukaryota</taxon>
        <taxon>Viridiplantae</taxon>
        <taxon>Streptophyta</taxon>
        <taxon>Embryophyta</taxon>
        <taxon>Tracheophyta</taxon>
        <taxon>Spermatophyta</taxon>
        <taxon>Magnoliopsida</taxon>
        <taxon>Liliopsida</taxon>
        <taxon>Asparagales</taxon>
        <taxon>Orchidaceae</taxon>
        <taxon>Epidendroideae</taxon>
        <taxon>Cymbidieae</taxon>
        <taxon>Oncidiinae</taxon>
        <taxon>Erycina</taxon>
    </lineage>
</organism>
<evidence type="ECO:0000256" key="4">
    <source>
        <dbReference type="ARBA" id="ARBA00023163"/>
    </source>
</evidence>
<dbReference type="InterPro" id="IPR033896">
    <property type="entry name" value="MEF2-like_N"/>
</dbReference>
<evidence type="ECO:0000256" key="5">
    <source>
        <dbReference type="ARBA" id="ARBA00023242"/>
    </source>
</evidence>
<dbReference type="Pfam" id="PF00319">
    <property type="entry name" value="SRF-TF"/>
    <property type="match status" value="1"/>
</dbReference>
<evidence type="ECO:0000256" key="1">
    <source>
        <dbReference type="ARBA" id="ARBA00004123"/>
    </source>
</evidence>
<comment type="subcellular location">
    <subcellularLocation>
        <location evidence="1">Nucleus</location>
    </subcellularLocation>
</comment>
<feature type="region of interest" description="Disordered" evidence="6">
    <location>
        <begin position="286"/>
        <end position="305"/>
    </location>
</feature>
<keyword evidence="4" id="KW-0804">Transcription</keyword>
<dbReference type="InterPro" id="IPR050142">
    <property type="entry name" value="MADS-box/MEF2_TF"/>
</dbReference>
<protein>
    <submittedName>
        <fullName evidence="8">MADS-box protein 25</fullName>
    </submittedName>
</protein>
<evidence type="ECO:0000313" key="8">
    <source>
        <dbReference type="EMBL" id="AHM92101.1"/>
    </source>
</evidence>
<dbReference type="EMBL" id="KJ002750">
    <property type="protein sequence ID" value="AHM92101.1"/>
    <property type="molecule type" value="mRNA"/>
</dbReference>
<dbReference type="PRINTS" id="PR00404">
    <property type="entry name" value="MADSDOMAIN"/>
</dbReference>
<evidence type="ECO:0000256" key="3">
    <source>
        <dbReference type="ARBA" id="ARBA00023125"/>
    </source>
</evidence>
<dbReference type="GO" id="GO:0005634">
    <property type="term" value="C:nucleus"/>
    <property type="evidence" value="ECO:0007669"/>
    <property type="project" value="UniProtKB-SubCell"/>
</dbReference>
<reference evidence="8" key="1">
    <citation type="submission" date="2013-12" db="EMBL/GenBank/DDBJ databases">
        <title>Transcriptome-wide analysis of MADS-box gene family in the orchid Erycina pusilla.</title>
        <authorList>
            <person name="Lin C.-S."/>
            <person name="Shih M.-C."/>
            <person name="Chan M.-T."/>
            <person name="Chou M.-L."/>
        </authorList>
    </citation>
    <scope>NUCLEOTIDE SEQUENCE</scope>
</reference>
<dbReference type="PANTHER" id="PTHR48019">
    <property type="entry name" value="SERUM RESPONSE FACTOR HOMOLOG"/>
    <property type="match status" value="1"/>
</dbReference>
<dbReference type="AlphaFoldDB" id="X2FB33"/>
<evidence type="ECO:0000256" key="6">
    <source>
        <dbReference type="SAM" id="MobiDB-lite"/>
    </source>
</evidence>
<dbReference type="SUPFAM" id="SSF55455">
    <property type="entry name" value="SRF-like"/>
    <property type="match status" value="1"/>
</dbReference>
<evidence type="ECO:0000259" key="7">
    <source>
        <dbReference type="PROSITE" id="PS50066"/>
    </source>
</evidence>
<accession>X2FB33</accession>
<dbReference type="GO" id="GO:0046983">
    <property type="term" value="F:protein dimerization activity"/>
    <property type="evidence" value="ECO:0007669"/>
    <property type="project" value="InterPro"/>
</dbReference>
<keyword evidence="2" id="KW-0805">Transcription regulation</keyword>
<evidence type="ECO:0000256" key="2">
    <source>
        <dbReference type="ARBA" id="ARBA00023015"/>
    </source>
</evidence>
<dbReference type="PROSITE" id="PS00350">
    <property type="entry name" value="MADS_BOX_1"/>
    <property type="match status" value="1"/>
</dbReference>
<proteinExistence type="evidence at transcript level"/>
<dbReference type="GO" id="GO:0045944">
    <property type="term" value="P:positive regulation of transcription by RNA polymerase II"/>
    <property type="evidence" value="ECO:0007669"/>
    <property type="project" value="InterPro"/>
</dbReference>
<dbReference type="Gene3D" id="3.40.1810.10">
    <property type="entry name" value="Transcription factor, MADS-box"/>
    <property type="match status" value="1"/>
</dbReference>
<dbReference type="GO" id="GO:0000977">
    <property type="term" value="F:RNA polymerase II transcription regulatory region sequence-specific DNA binding"/>
    <property type="evidence" value="ECO:0007669"/>
    <property type="project" value="InterPro"/>
</dbReference>
<feature type="domain" description="MADS-box" evidence="7">
    <location>
        <begin position="1"/>
        <end position="61"/>
    </location>
</feature>
<dbReference type="CDD" id="cd00265">
    <property type="entry name" value="MADS_MEF2_like"/>
    <property type="match status" value="1"/>
</dbReference>